<dbReference type="AlphaFoldDB" id="A0AAD7FB39"/>
<organism evidence="2 3">
    <name type="scientific">Roridomyces roridus</name>
    <dbReference type="NCBI Taxonomy" id="1738132"/>
    <lineage>
        <taxon>Eukaryota</taxon>
        <taxon>Fungi</taxon>
        <taxon>Dikarya</taxon>
        <taxon>Basidiomycota</taxon>
        <taxon>Agaricomycotina</taxon>
        <taxon>Agaricomycetes</taxon>
        <taxon>Agaricomycetidae</taxon>
        <taxon>Agaricales</taxon>
        <taxon>Marasmiineae</taxon>
        <taxon>Mycenaceae</taxon>
        <taxon>Roridomyces</taxon>
    </lineage>
</organism>
<dbReference type="SUPFAM" id="SSF81383">
    <property type="entry name" value="F-box domain"/>
    <property type="match status" value="1"/>
</dbReference>
<accession>A0AAD7FB39</accession>
<dbReference type="InterPro" id="IPR036047">
    <property type="entry name" value="F-box-like_dom_sf"/>
</dbReference>
<protein>
    <recommendedName>
        <fullName evidence="1">F-box domain-containing protein</fullName>
    </recommendedName>
</protein>
<evidence type="ECO:0000313" key="3">
    <source>
        <dbReference type="Proteomes" id="UP001221142"/>
    </source>
</evidence>
<comment type="caution">
    <text evidence="2">The sequence shown here is derived from an EMBL/GenBank/DDBJ whole genome shotgun (WGS) entry which is preliminary data.</text>
</comment>
<feature type="non-terminal residue" evidence="2">
    <location>
        <position position="1"/>
    </location>
</feature>
<reference evidence="2" key="1">
    <citation type="submission" date="2023-03" db="EMBL/GenBank/DDBJ databases">
        <title>Massive genome expansion in bonnet fungi (Mycena s.s.) driven by repeated elements and novel gene families across ecological guilds.</title>
        <authorList>
            <consortium name="Lawrence Berkeley National Laboratory"/>
            <person name="Harder C.B."/>
            <person name="Miyauchi S."/>
            <person name="Viragh M."/>
            <person name="Kuo A."/>
            <person name="Thoen E."/>
            <person name="Andreopoulos B."/>
            <person name="Lu D."/>
            <person name="Skrede I."/>
            <person name="Drula E."/>
            <person name="Henrissat B."/>
            <person name="Morin E."/>
            <person name="Kohler A."/>
            <person name="Barry K."/>
            <person name="LaButti K."/>
            <person name="Morin E."/>
            <person name="Salamov A."/>
            <person name="Lipzen A."/>
            <person name="Mereny Z."/>
            <person name="Hegedus B."/>
            <person name="Baldrian P."/>
            <person name="Stursova M."/>
            <person name="Weitz H."/>
            <person name="Taylor A."/>
            <person name="Grigoriev I.V."/>
            <person name="Nagy L.G."/>
            <person name="Martin F."/>
            <person name="Kauserud H."/>
        </authorList>
    </citation>
    <scope>NUCLEOTIDE SEQUENCE</scope>
    <source>
        <strain evidence="2">9284</strain>
    </source>
</reference>
<feature type="non-terminal residue" evidence="2">
    <location>
        <position position="76"/>
    </location>
</feature>
<dbReference type="InterPro" id="IPR001810">
    <property type="entry name" value="F-box_dom"/>
</dbReference>
<feature type="domain" description="F-box" evidence="1">
    <location>
        <begin position="37"/>
        <end position="76"/>
    </location>
</feature>
<evidence type="ECO:0000259" key="1">
    <source>
        <dbReference type="Pfam" id="PF12937"/>
    </source>
</evidence>
<dbReference type="EMBL" id="JARKIF010000045">
    <property type="protein sequence ID" value="KAJ7608355.1"/>
    <property type="molecule type" value="Genomic_DNA"/>
</dbReference>
<dbReference type="Pfam" id="PF12937">
    <property type="entry name" value="F-box-like"/>
    <property type="match status" value="1"/>
</dbReference>
<sequence length="76" mass="8467">LAAVQAKIHSLESQLTLLHSEERTARAALDTIVYPVLSLPNDVTSEIFQQCAGDPLILASVCRHWREIALSCPRLW</sequence>
<name>A0AAD7FB39_9AGAR</name>
<gene>
    <name evidence="2" type="ORF">FB45DRAFT_714554</name>
</gene>
<keyword evidence="3" id="KW-1185">Reference proteome</keyword>
<dbReference type="Gene3D" id="1.20.1280.50">
    <property type="match status" value="1"/>
</dbReference>
<evidence type="ECO:0000313" key="2">
    <source>
        <dbReference type="EMBL" id="KAJ7608355.1"/>
    </source>
</evidence>
<proteinExistence type="predicted"/>
<dbReference type="Proteomes" id="UP001221142">
    <property type="component" value="Unassembled WGS sequence"/>
</dbReference>